<dbReference type="OrthoDB" id="1662399at2759"/>
<accession>A0A9Q0QWD1</accession>
<dbReference type="EMBL" id="JAMYWD010000004">
    <property type="protein sequence ID" value="KAJ4974114.1"/>
    <property type="molecule type" value="Genomic_DNA"/>
</dbReference>
<evidence type="ECO:0000256" key="1">
    <source>
        <dbReference type="SAM" id="MobiDB-lite"/>
    </source>
</evidence>
<keyword evidence="2" id="KW-1133">Transmembrane helix</keyword>
<evidence type="ECO:0000313" key="4">
    <source>
        <dbReference type="Proteomes" id="UP001141806"/>
    </source>
</evidence>
<dbReference type="Proteomes" id="UP001141806">
    <property type="component" value="Unassembled WGS sequence"/>
</dbReference>
<name>A0A9Q0QWD1_9MAGN</name>
<sequence length="290" mass="32139">MEALEIPVINRISSFEAGLNRLHNPSFVSRVTNLLSIEEIFLNYSLWTWGALILAVVATFSSLVNRSKLVIFRFCRQQRPVGSEHFLRPLIHEDEHDSCSSSDEDELPTSPFENQRPFDEDFRVAGSGDYDEDQGQKLKFRSPFSWSDFASGKSVVKLWDGLGLGLKIQGSSTESIVSMWDFNKDEIISSFCGGGWCQIPAISRTAPPVILMGGVEESRNAALRVWDARVGRQIPAVFAEFGTSGRRIVGVDSGGVEKVYITDSGSVTLRDMRKIGFAMESDGETCLGLL</sequence>
<dbReference type="PANTHER" id="PTHR36715">
    <property type="entry name" value="BNAANNG41370D PROTEIN"/>
    <property type="match status" value="1"/>
</dbReference>
<feature type="transmembrane region" description="Helical" evidence="2">
    <location>
        <begin position="44"/>
        <end position="64"/>
    </location>
</feature>
<proteinExistence type="predicted"/>
<evidence type="ECO:0000313" key="3">
    <source>
        <dbReference type="EMBL" id="KAJ4974114.1"/>
    </source>
</evidence>
<gene>
    <name evidence="3" type="ORF">NE237_007288</name>
</gene>
<comment type="caution">
    <text evidence="3">The sequence shown here is derived from an EMBL/GenBank/DDBJ whole genome shotgun (WGS) entry which is preliminary data.</text>
</comment>
<organism evidence="3 4">
    <name type="scientific">Protea cynaroides</name>
    <dbReference type="NCBI Taxonomy" id="273540"/>
    <lineage>
        <taxon>Eukaryota</taxon>
        <taxon>Viridiplantae</taxon>
        <taxon>Streptophyta</taxon>
        <taxon>Embryophyta</taxon>
        <taxon>Tracheophyta</taxon>
        <taxon>Spermatophyta</taxon>
        <taxon>Magnoliopsida</taxon>
        <taxon>Proteales</taxon>
        <taxon>Proteaceae</taxon>
        <taxon>Protea</taxon>
    </lineage>
</organism>
<dbReference type="AlphaFoldDB" id="A0A9Q0QWD1"/>
<keyword evidence="4" id="KW-1185">Reference proteome</keyword>
<reference evidence="3" key="1">
    <citation type="journal article" date="2023" name="Plant J.">
        <title>The genome of the king protea, Protea cynaroides.</title>
        <authorList>
            <person name="Chang J."/>
            <person name="Duong T.A."/>
            <person name="Schoeman C."/>
            <person name="Ma X."/>
            <person name="Roodt D."/>
            <person name="Barker N."/>
            <person name="Li Z."/>
            <person name="Van de Peer Y."/>
            <person name="Mizrachi E."/>
        </authorList>
    </citation>
    <scope>NUCLEOTIDE SEQUENCE</scope>
    <source>
        <tissue evidence="3">Young leaves</tissue>
    </source>
</reference>
<evidence type="ECO:0000256" key="2">
    <source>
        <dbReference type="SAM" id="Phobius"/>
    </source>
</evidence>
<feature type="region of interest" description="Disordered" evidence="1">
    <location>
        <begin position="97"/>
        <end position="117"/>
    </location>
</feature>
<keyword evidence="2" id="KW-0812">Transmembrane</keyword>
<dbReference type="PANTHER" id="PTHR36715:SF1">
    <property type="entry name" value="PROTEIN, PUTATIVE-RELATED"/>
    <property type="match status" value="1"/>
</dbReference>
<keyword evidence="2" id="KW-0472">Membrane</keyword>
<protein>
    <submittedName>
        <fullName evidence="3">Uncharacterized protein</fullName>
    </submittedName>
</protein>